<proteinExistence type="predicted"/>
<keyword evidence="1" id="KW-0472">Membrane</keyword>
<name>A0A1M5X311_9BACT</name>
<organism evidence="2 3">
    <name type="scientific">Chryseolinea serpens</name>
    <dbReference type="NCBI Taxonomy" id="947013"/>
    <lineage>
        <taxon>Bacteria</taxon>
        <taxon>Pseudomonadati</taxon>
        <taxon>Bacteroidota</taxon>
        <taxon>Cytophagia</taxon>
        <taxon>Cytophagales</taxon>
        <taxon>Fulvivirgaceae</taxon>
        <taxon>Chryseolinea</taxon>
    </lineage>
</organism>
<evidence type="ECO:0000256" key="1">
    <source>
        <dbReference type="SAM" id="Phobius"/>
    </source>
</evidence>
<accession>A0A1M5X311</accession>
<reference evidence="2 3" key="1">
    <citation type="submission" date="2016-11" db="EMBL/GenBank/DDBJ databases">
        <authorList>
            <person name="Jaros S."/>
            <person name="Januszkiewicz K."/>
            <person name="Wedrychowicz H."/>
        </authorList>
    </citation>
    <scope>NUCLEOTIDE SEQUENCE [LARGE SCALE GENOMIC DNA]</scope>
    <source>
        <strain evidence="2 3">DSM 24574</strain>
    </source>
</reference>
<protein>
    <submittedName>
        <fullName evidence="2">Uncharacterized protein</fullName>
    </submittedName>
</protein>
<evidence type="ECO:0000313" key="3">
    <source>
        <dbReference type="Proteomes" id="UP000184212"/>
    </source>
</evidence>
<dbReference type="RefSeq" id="WP_073142417.1">
    <property type="nucleotide sequence ID" value="NZ_FQWQ01000005.1"/>
</dbReference>
<dbReference type="Proteomes" id="UP000184212">
    <property type="component" value="Unassembled WGS sequence"/>
</dbReference>
<dbReference type="OrthoDB" id="1494754at2"/>
<gene>
    <name evidence="2" type="ORF">SAMN04488109_6256</name>
</gene>
<evidence type="ECO:0000313" key="2">
    <source>
        <dbReference type="EMBL" id="SHH93948.1"/>
    </source>
</evidence>
<keyword evidence="3" id="KW-1185">Reference proteome</keyword>
<sequence>MKNINLRTVLRYLYEQLTGNFAGFLIGVSATGLVSHFFETRSIKNLWGLTAKKTIVNKETFHQLEWIISIVFGFIVFEIVTKVIKERLERNFPKIKMVVYRWIIRKDLHSKVRSFIQVTKGKSLVFYAGVHQGVKQSFKNRLKS</sequence>
<feature type="transmembrane region" description="Helical" evidence="1">
    <location>
        <begin position="66"/>
        <end position="84"/>
    </location>
</feature>
<keyword evidence="1" id="KW-0812">Transmembrane</keyword>
<dbReference type="AlphaFoldDB" id="A0A1M5X311"/>
<dbReference type="EMBL" id="FQWQ01000005">
    <property type="protein sequence ID" value="SHH93948.1"/>
    <property type="molecule type" value="Genomic_DNA"/>
</dbReference>
<feature type="transmembrane region" description="Helical" evidence="1">
    <location>
        <begin position="21"/>
        <end position="38"/>
    </location>
</feature>
<keyword evidence="1" id="KW-1133">Transmembrane helix</keyword>